<dbReference type="Gene3D" id="3.40.50.300">
    <property type="entry name" value="P-loop containing nucleotide triphosphate hydrolases"/>
    <property type="match status" value="1"/>
</dbReference>
<dbReference type="Pfam" id="PF00271">
    <property type="entry name" value="Helicase_C"/>
    <property type="match status" value="1"/>
</dbReference>
<comment type="caution">
    <text evidence="2">The sequence shown here is derived from an EMBL/GenBank/DDBJ whole genome shotgun (WGS) entry which is preliminary data.</text>
</comment>
<evidence type="ECO:0000259" key="1">
    <source>
        <dbReference type="Pfam" id="PF00271"/>
    </source>
</evidence>
<organism evidence="2 3">
    <name type="scientific">Neobacillus vireti LMG 21834</name>
    <dbReference type="NCBI Taxonomy" id="1131730"/>
    <lineage>
        <taxon>Bacteria</taxon>
        <taxon>Bacillati</taxon>
        <taxon>Bacillota</taxon>
        <taxon>Bacilli</taxon>
        <taxon>Bacillales</taxon>
        <taxon>Bacillaceae</taxon>
        <taxon>Neobacillus</taxon>
    </lineage>
</organism>
<dbReference type="Proteomes" id="UP000018877">
    <property type="component" value="Unassembled WGS sequence"/>
</dbReference>
<feature type="domain" description="Helicase C-terminal" evidence="1">
    <location>
        <begin position="4"/>
        <end position="93"/>
    </location>
</feature>
<dbReference type="AlphaFoldDB" id="A0AB94IQ27"/>
<dbReference type="InterPro" id="IPR027417">
    <property type="entry name" value="P-loop_NTPase"/>
</dbReference>
<keyword evidence="3" id="KW-1185">Reference proteome</keyword>
<dbReference type="InterPro" id="IPR001650">
    <property type="entry name" value="Helicase_C-like"/>
</dbReference>
<gene>
    <name evidence="2" type="ORF">BAVI_09871</name>
</gene>
<name>A0AB94IQ27_9BACI</name>
<evidence type="ECO:0000313" key="3">
    <source>
        <dbReference type="Proteomes" id="UP000018877"/>
    </source>
</evidence>
<dbReference type="EMBL" id="ALAN01000059">
    <property type="protein sequence ID" value="ETI69058.1"/>
    <property type="molecule type" value="Genomic_DNA"/>
</dbReference>
<accession>A0AB94IQ27</accession>
<protein>
    <submittedName>
        <fullName evidence="2">Type III restriction protein res subunit</fullName>
    </submittedName>
</protein>
<dbReference type="CDD" id="cd18785">
    <property type="entry name" value="SF2_C"/>
    <property type="match status" value="1"/>
</dbReference>
<reference evidence="2 3" key="1">
    <citation type="journal article" date="2014" name="Environ. Microbiol.">
        <title>The nitrate-ammonifying and nosZ-carrying bacterium Bacillus vireti is a potent source and sink for nitric and nitrous oxide under high nitrate conditions.</title>
        <authorList>
            <person name="Mania D."/>
            <person name="Heylen K."/>
            <person name="van Spanning R.J."/>
            <person name="Frostegard A."/>
        </authorList>
    </citation>
    <scope>NUCLEOTIDE SEQUENCE [LARGE SCALE GENOMIC DNA]</scope>
    <source>
        <strain evidence="2 3">LMG 21834</strain>
    </source>
</reference>
<proteinExistence type="predicted"/>
<sequence length="146" mass="17106">MTERIEHLEFLRDKFKGFAKNIIILTGKMNKKERRTELVRLANIPDNEERLIIATGKYIGEGFDDPRLDTLFLAMPISWKGTLQQYVGRLHRIHSNKQEVKVFDYVDGHVPVLKTMFEKRQSGYKSLGYVSLNNKENNSTEQMQLF</sequence>
<dbReference type="SUPFAM" id="SSF52540">
    <property type="entry name" value="P-loop containing nucleoside triphosphate hydrolases"/>
    <property type="match status" value="1"/>
</dbReference>
<evidence type="ECO:0000313" key="2">
    <source>
        <dbReference type="EMBL" id="ETI69058.1"/>
    </source>
</evidence>